<evidence type="ECO:0008006" key="3">
    <source>
        <dbReference type="Google" id="ProtNLM"/>
    </source>
</evidence>
<dbReference type="Proteomes" id="UP000447873">
    <property type="component" value="Unassembled WGS sequence"/>
</dbReference>
<organism evidence="1 2">
    <name type="scientific">Venturia inaequalis</name>
    <name type="common">Apple scab fungus</name>
    <dbReference type="NCBI Taxonomy" id="5025"/>
    <lineage>
        <taxon>Eukaryota</taxon>
        <taxon>Fungi</taxon>
        <taxon>Dikarya</taxon>
        <taxon>Ascomycota</taxon>
        <taxon>Pezizomycotina</taxon>
        <taxon>Dothideomycetes</taxon>
        <taxon>Pleosporomycetidae</taxon>
        <taxon>Venturiales</taxon>
        <taxon>Venturiaceae</taxon>
        <taxon>Venturia</taxon>
    </lineage>
</organism>
<name>A0A8H3UTL9_VENIN</name>
<dbReference type="SUPFAM" id="SSF51445">
    <property type="entry name" value="(Trans)glycosidases"/>
    <property type="match status" value="1"/>
</dbReference>
<protein>
    <recommendedName>
        <fullName evidence="3">Glycoside hydrolase subgroup catalytic core</fullName>
    </recommendedName>
</protein>
<evidence type="ECO:0000313" key="2">
    <source>
        <dbReference type="Proteomes" id="UP000447873"/>
    </source>
</evidence>
<feature type="non-terminal residue" evidence="1">
    <location>
        <position position="546"/>
    </location>
</feature>
<accession>A0A8H3UTL9</accession>
<proteinExistence type="predicted"/>
<reference evidence="1 2" key="1">
    <citation type="submission" date="2018-12" db="EMBL/GenBank/DDBJ databases">
        <title>Venturia inaequalis Genome Resource.</title>
        <authorList>
            <person name="Lichtner F.J."/>
        </authorList>
    </citation>
    <scope>NUCLEOTIDE SEQUENCE [LARGE SCALE GENOMIC DNA]</scope>
    <source>
        <strain evidence="1 2">120213</strain>
    </source>
</reference>
<evidence type="ECO:0000313" key="1">
    <source>
        <dbReference type="EMBL" id="KAE9976952.1"/>
    </source>
</evidence>
<sequence length="546" mass="60101">VDIWCGKAYRADNASFSPGGWLEDPAKSSTPLLDFKISPRMNIYLESDVQGSFLVDASISYLVGQQFPAANSSSSYKSAELLVEILVNGDSIKPGNRTSIGIDTARNEILFSLESFPATLVPYNVTATGTLSSSNHTVFTATTKLYKLPSRTDGGSVTRLDNLYGGLSVRKGVETDWSLIFPFTYYVQWTLYWNSSVSTLDEFAALGYNVIHIVPAGDLGDTPFPWAKFEPYLERADKLGLYFQYDVRWEWSNLTTMIDQVNRLQSHPSILLWYIADEPDGKSNPINSTGIGYQTIRSIDLYHPVSMALNCYNFYYSDYAAGADIILSDVYPIGNNNSYSTVYNTPCNTTYGCCGCDDCVGVFEDISDRLDNFAHFDDLLGWSKTHWAAPQAFGNETFWTRFPTAAEEVVMNMLSINHAAKGVNMWDFPTSADVLAVTNRLATVLTTDTVANFLLGAPLVRKLDVVGATRVDAAAWVGTSSMLLSVVNLNYGNLQGKIVVTLPAGARVKNVNNTLWGDVKWAVNGTKLETDGLLGLEVSLVILELE</sequence>
<comment type="caution">
    <text evidence="1">The sequence shown here is derived from an EMBL/GenBank/DDBJ whole genome shotgun (WGS) entry which is preliminary data.</text>
</comment>
<dbReference type="EMBL" id="WNWS01000163">
    <property type="protein sequence ID" value="KAE9976952.1"/>
    <property type="molecule type" value="Genomic_DNA"/>
</dbReference>
<gene>
    <name evidence="1" type="ORF">EG328_002345</name>
</gene>
<dbReference type="Gene3D" id="3.20.20.80">
    <property type="entry name" value="Glycosidases"/>
    <property type="match status" value="1"/>
</dbReference>
<dbReference type="AlphaFoldDB" id="A0A8H3UTL9"/>
<dbReference type="InterPro" id="IPR017853">
    <property type="entry name" value="GH"/>
</dbReference>